<keyword evidence="2" id="KW-1185">Reference proteome</keyword>
<evidence type="ECO:0000313" key="1">
    <source>
        <dbReference type="EMBL" id="SFG08698.1"/>
    </source>
</evidence>
<dbReference type="EMBL" id="FOOK01000015">
    <property type="protein sequence ID" value="SFG08698.1"/>
    <property type="molecule type" value="Genomic_DNA"/>
</dbReference>
<proteinExistence type="predicted"/>
<protein>
    <submittedName>
        <fullName evidence="1">Uncharacterized protein</fullName>
    </submittedName>
</protein>
<gene>
    <name evidence="1" type="ORF">SAMN04488025_1154</name>
</gene>
<evidence type="ECO:0000313" key="2">
    <source>
        <dbReference type="Proteomes" id="UP000198661"/>
    </source>
</evidence>
<accession>A0A1I2NYA0</accession>
<organism evidence="1 2">
    <name type="scientific">Planifilum fulgidum</name>
    <dbReference type="NCBI Taxonomy" id="201973"/>
    <lineage>
        <taxon>Bacteria</taxon>
        <taxon>Bacillati</taxon>
        <taxon>Bacillota</taxon>
        <taxon>Bacilli</taxon>
        <taxon>Bacillales</taxon>
        <taxon>Thermoactinomycetaceae</taxon>
        <taxon>Planifilum</taxon>
    </lineage>
</organism>
<sequence length="48" mass="5486">MTVPKTEPAADARTCPECGSEIQHSKEQIQNDCCNDQWIRLRIECCYA</sequence>
<name>A0A1I2NYA0_9BACL</name>
<dbReference type="AlphaFoldDB" id="A0A1I2NYA0"/>
<dbReference type="Proteomes" id="UP000198661">
    <property type="component" value="Unassembled WGS sequence"/>
</dbReference>
<reference evidence="1 2" key="1">
    <citation type="submission" date="2016-10" db="EMBL/GenBank/DDBJ databases">
        <authorList>
            <person name="de Groot N.N."/>
        </authorList>
    </citation>
    <scope>NUCLEOTIDE SEQUENCE [LARGE SCALE GENOMIC DNA]</scope>
    <source>
        <strain evidence="1 2">DSM 44945</strain>
    </source>
</reference>